<feature type="compositionally biased region" description="Pro residues" evidence="1">
    <location>
        <begin position="11"/>
        <end position="22"/>
    </location>
</feature>
<dbReference type="EMBL" id="GHES01044690">
    <property type="protein sequence ID" value="MPA75249.1"/>
    <property type="molecule type" value="Transcribed_RNA"/>
</dbReference>
<feature type="compositionally biased region" description="Basic and acidic residues" evidence="1">
    <location>
        <begin position="450"/>
        <end position="461"/>
    </location>
</feature>
<reference evidence="4" key="1">
    <citation type="submission" date="2019-08" db="EMBL/GenBank/DDBJ databases">
        <title>Reference gene set and small RNA set construction with multiple tissues from Davidia involucrata Baill.</title>
        <authorList>
            <person name="Yang H."/>
            <person name="Zhou C."/>
            <person name="Li G."/>
            <person name="Wang J."/>
            <person name="Gao P."/>
            <person name="Wang M."/>
            <person name="Wang R."/>
            <person name="Zhao Y."/>
        </authorList>
    </citation>
    <scope>NUCLEOTIDE SEQUENCE</scope>
    <source>
        <tissue evidence="4">Mixed with DoveR01_LX</tissue>
    </source>
</reference>
<feature type="compositionally biased region" description="Low complexity" evidence="1">
    <location>
        <begin position="23"/>
        <end position="37"/>
    </location>
</feature>
<evidence type="ECO:0000259" key="3">
    <source>
        <dbReference type="Pfam" id="PF00561"/>
    </source>
</evidence>
<keyword evidence="2" id="KW-0812">Transmembrane</keyword>
<dbReference type="InterPro" id="IPR029058">
    <property type="entry name" value="AB_hydrolase_fold"/>
</dbReference>
<evidence type="ECO:0000256" key="2">
    <source>
        <dbReference type="SAM" id="Phobius"/>
    </source>
</evidence>
<proteinExistence type="predicted"/>
<dbReference type="SUPFAM" id="SSF53474">
    <property type="entry name" value="alpha/beta-Hydrolases"/>
    <property type="match status" value="1"/>
</dbReference>
<feature type="region of interest" description="Disordered" evidence="1">
    <location>
        <begin position="437"/>
        <end position="464"/>
    </location>
</feature>
<protein>
    <recommendedName>
        <fullName evidence="3">AB hydrolase-1 domain-containing protein</fullName>
    </recommendedName>
</protein>
<sequence length="482" mass="53335">MAIITEEPEPSHPPKPLSPTPTPTSIHKPTSPSTQPTTTPNPFTFWFYFTLSVSLITLLFVFFSSLTPQDPKTWFLSLPTNLRQHYAKGRTIKVQTTPNHPPIEVFAFQDGPIKSDNVLIVHGLGCTSYTFRQIVKSLGLKGVHAVAIDLPGSGFSDKSMVVMEESWGLGRVWDFFSDIREKGLFWGFDQLIENGYVNYEEDEIQVSRRESVKAIELGPEEMSRVLGQVIDSMGLAPVDLVLHDSALGLAANWVSENSGSVRSVTLLDTTSSVTALPLWVLEMPVIREFVLAFGFVFKKVLELCCSKSVGGLDAEAHRILLKGRDGRQAVVGMGKKLNYSLDLAEWGGLDGVKGLPMQVIWSTGWSKEWSEEGSRVANALPQATFVTHSGGRWPQEDTADELAESIYQFVSSLPKSVRQAEEEHIPEHIQKMFDEAEGSDHHHHHHHHDVHGGHDHNDGHGHGHVHGTGYMDAYGLGHGWGS</sequence>
<feature type="transmembrane region" description="Helical" evidence="2">
    <location>
        <begin position="45"/>
        <end position="66"/>
    </location>
</feature>
<accession>A0A5B7C270</accession>
<keyword evidence="2" id="KW-0472">Membrane</keyword>
<organism evidence="4">
    <name type="scientific">Davidia involucrata</name>
    <name type="common">Dove tree</name>
    <dbReference type="NCBI Taxonomy" id="16924"/>
    <lineage>
        <taxon>Eukaryota</taxon>
        <taxon>Viridiplantae</taxon>
        <taxon>Streptophyta</taxon>
        <taxon>Embryophyta</taxon>
        <taxon>Tracheophyta</taxon>
        <taxon>Spermatophyta</taxon>
        <taxon>Magnoliopsida</taxon>
        <taxon>eudicotyledons</taxon>
        <taxon>Gunneridae</taxon>
        <taxon>Pentapetalae</taxon>
        <taxon>asterids</taxon>
        <taxon>Cornales</taxon>
        <taxon>Nyssaceae</taxon>
        <taxon>Davidia</taxon>
    </lineage>
</organism>
<dbReference type="Pfam" id="PF00561">
    <property type="entry name" value="Abhydrolase_1"/>
    <property type="match status" value="1"/>
</dbReference>
<feature type="domain" description="AB hydrolase-1" evidence="3">
    <location>
        <begin position="118"/>
        <end position="278"/>
    </location>
</feature>
<feature type="region of interest" description="Disordered" evidence="1">
    <location>
        <begin position="1"/>
        <end position="37"/>
    </location>
</feature>
<gene>
    <name evidence="4" type="ORF">Din_044690</name>
</gene>
<dbReference type="InterPro" id="IPR000073">
    <property type="entry name" value="AB_hydrolase_1"/>
</dbReference>
<evidence type="ECO:0000256" key="1">
    <source>
        <dbReference type="SAM" id="MobiDB-lite"/>
    </source>
</evidence>
<dbReference type="GO" id="GO:0016787">
    <property type="term" value="F:hydrolase activity"/>
    <property type="evidence" value="ECO:0007669"/>
    <property type="project" value="UniProtKB-ARBA"/>
</dbReference>
<evidence type="ECO:0000313" key="4">
    <source>
        <dbReference type="EMBL" id="MPA75249.1"/>
    </source>
</evidence>
<dbReference type="Gene3D" id="3.40.50.1820">
    <property type="entry name" value="alpha/beta hydrolase"/>
    <property type="match status" value="1"/>
</dbReference>
<name>A0A5B7C270_DAVIN</name>
<dbReference type="PANTHER" id="PTHR43329">
    <property type="entry name" value="EPOXIDE HYDROLASE"/>
    <property type="match status" value="1"/>
</dbReference>
<dbReference type="AlphaFoldDB" id="A0A5B7C270"/>
<keyword evidence="2" id="KW-1133">Transmembrane helix</keyword>